<dbReference type="OrthoDB" id="3716759at2"/>
<dbReference type="InterPro" id="IPR000792">
    <property type="entry name" value="Tscrpt_reg_LuxR_C"/>
</dbReference>
<organism evidence="5 6">
    <name type="scientific">Enemella evansiae</name>
    <dbReference type="NCBI Taxonomy" id="2016499"/>
    <lineage>
        <taxon>Bacteria</taxon>
        <taxon>Bacillati</taxon>
        <taxon>Actinomycetota</taxon>
        <taxon>Actinomycetes</taxon>
        <taxon>Propionibacteriales</taxon>
        <taxon>Propionibacteriaceae</taxon>
        <taxon>Enemella</taxon>
    </lineage>
</organism>
<dbReference type="Gene3D" id="1.10.10.10">
    <property type="entry name" value="Winged helix-like DNA-binding domain superfamily/Winged helix DNA-binding domain"/>
    <property type="match status" value="1"/>
</dbReference>
<dbReference type="Pfam" id="PF00196">
    <property type="entry name" value="GerE"/>
    <property type="match status" value="1"/>
</dbReference>
<dbReference type="SMART" id="SM00421">
    <property type="entry name" value="HTH_LUXR"/>
    <property type="match status" value="1"/>
</dbReference>
<dbReference type="RefSeq" id="WP_094359635.1">
    <property type="nucleotide sequence ID" value="NZ_NMVK01000026.1"/>
</dbReference>
<dbReference type="PANTHER" id="PTHR43214:SF41">
    <property type="entry name" value="NITRATE_NITRITE RESPONSE REGULATOR PROTEIN NARP"/>
    <property type="match status" value="1"/>
</dbReference>
<dbReference type="EMBL" id="NMVO01000013">
    <property type="protein sequence ID" value="OYO13301.1"/>
    <property type="molecule type" value="Genomic_DNA"/>
</dbReference>
<dbReference type="InterPro" id="IPR011990">
    <property type="entry name" value="TPR-like_helical_dom_sf"/>
</dbReference>
<dbReference type="InterPro" id="IPR016032">
    <property type="entry name" value="Sig_transdc_resp-reg_C-effctor"/>
</dbReference>
<dbReference type="PROSITE" id="PS50043">
    <property type="entry name" value="HTH_LUXR_2"/>
    <property type="match status" value="1"/>
</dbReference>
<dbReference type="PROSITE" id="PS00622">
    <property type="entry name" value="HTH_LUXR_1"/>
    <property type="match status" value="1"/>
</dbReference>
<dbReference type="Proteomes" id="UP000215896">
    <property type="component" value="Unassembled WGS sequence"/>
</dbReference>
<dbReference type="PRINTS" id="PR00038">
    <property type="entry name" value="HTHLUXR"/>
</dbReference>
<dbReference type="SUPFAM" id="SSF48452">
    <property type="entry name" value="TPR-like"/>
    <property type="match status" value="2"/>
</dbReference>
<evidence type="ECO:0000313" key="5">
    <source>
        <dbReference type="EMBL" id="OYO13301.1"/>
    </source>
</evidence>
<dbReference type="SUPFAM" id="SSF46894">
    <property type="entry name" value="C-terminal effector domain of the bipartite response regulators"/>
    <property type="match status" value="1"/>
</dbReference>
<dbReference type="InterPro" id="IPR036388">
    <property type="entry name" value="WH-like_DNA-bd_sf"/>
</dbReference>
<evidence type="ECO:0000256" key="1">
    <source>
        <dbReference type="ARBA" id="ARBA00023015"/>
    </source>
</evidence>
<keyword evidence="3" id="KW-0804">Transcription</keyword>
<dbReference type="Gene3D" id="1.25.40.10">
    <property type="entry name" value="Tetratricopeptide repeat domain"/>
    <property type="match status" value="2"/>
</dbReference>
<comment type="caution">
    <text evidence="5">The sequence shown here is derived from an EMBL/GenBank/DDBJ whole genome shotgun (WGS) entry which is preliminary data.</text>
</comment>
<evidence type="ECO:0000256" key="2">
    <source>
        <dbReference type="ARBA" id="ARBA00023125"/>
    </source>
</evidence>
<reference evidence="5 6" key="1">
    <citation type="submission" date="2017-07" db="EMBL/GenBank/DDBJ databases">
        <title>Draft whole genome sequences of clinical Proprionibacteriaceae strains.</title>
        <authorList>
            <person name="Bernier A.-M."/>
            <person name="Bernard K."/>
            <person name="Domingo M.-C."/>
        </authorList>
    </citation>
    <scope>NUCLEOTIDE SEQUENCE [LARGE SCALE GENOMIC DNA]</scope>
    <source>
        <strain evidence="5 6">NML 030167</strain>
    </source>
</reference>
<proteinExistence type="predicted"/>
<dbReference type="PANTHER" id="PTHR43214">
    <property type="entry name" value="TWO-COMPONENT RESPONSE REGULATOR"/>
    <property type="match status" value="1"/>
</dbReference>
<evidence type="ECO:0000313" key="6">
    <source>
        <dbReference type="Proteomes" id="UP000215896"/>
    </source>
</evidence>
<dbReference type="InterPro" id="IPR039420">
    <property type="entry name" value="WalR-like"/>
</dbReference>
<evidence type="ECO:0000256" key="3">
    <source>
        <dbReference type="ARBA" id="ARBA00023163"/>
    </source>
</evidence>
<name>A0A255GCL2_9ACTN</name>
<dbReference type="GO" id="GO:0003677">
    <property type="term" value="F:DNA binding"/>
    <property type="evidence" value="ECO:0007669"/>
    <property type="project" value="UniProtKB-KW"/>
</dbReference>
<gene>
    <name evidence="5" type="ORF">CGZ94_09935</name>
</gene>
<evidence type="ECO:0000259" key="4">
    <source>
        <dbReference type="PROSITE" id="PS50043"/>
    </source>
</evidence>
<feature type="domain" description="HTH luxR-type" evidence="4">
    <location>
        <begin position="829"/>
        <end position="893"/>
    </location>
</feature>
<dbReference type="CDD" id="cd06170">
    <property type="entry name" value="LuxR_C_like"/>
    <property type="match status" value="1"/>
</dbReference>
<sequence length="893" mass="95652">MDRPRPAEPGHLAGEPAREIPRLVERALDGRATVLLLLARDSADAEAAVRGLVLPTLESRQLADEAYTEVSAIAWERELPGAVLERLGLPEVTEADPRLGLADTGPRVLVVTEAGDADPVSLHALSSAVHRLGDAPVLVVLAGALDDCDAGPLAELARAHRGTTCHLERLDAAGVQALAAGVGNTLDEATARRLAKHTDGSAAAVLELLAEQDPDLWKVPDSPLPPTARALRTVRALLAEDDQVRLLVEACAIIGRWAVLEEVATLAELDDPLPVLDRAVDLGVLRTRRASMRLLVGFRSRLVRAAAYESMGVARQRELHIRAARVLADEGARLRQRALAAGGPDAELAAELDDWAARCASGGSWEQAGEAWLAASRMSVSEAEAERRLVDCLDATVSNGNLFEVQALIPELESTSASPLREAVLGYHQLMLGHRDEAEVLLHRAWQQAADDDRATKSAIAHRIALHNLVDWNSAGLVTWAERAIELADGAVPSVPSGLEAHTMLGLGLGGEGRPDAALQAYAKVTSAVRAGAQGQRAMMGQGWLLLALDRVPLAAHELEMAAPISAWRGSTRISLWAYGWLAHARLALGDLSAARAAVDRAIPMLEQTGQNVALPLVHSAGAQIAALRGEIALADEHAAKAASVRTDYQAMLVAATMARAHVSIATGDYAGAVRAFEPLLATQRHAGIDEPGFWPWQDLYAIALIAIGEVQAADEFLRPHEELAAARQHRSTMARLGSARARVLFSTGEVTAGRDAFERALGLISDLPLSLLRTRIHFAQGQALRRVGKRRDAEAELHHARRGYAAMGATGYVERCDRELKAGTRSRDIDSLTELTPQEQAVVELVVQGMTNREVAASLFISVKTVQYHLTRVYARLGVRSRAELTALRHGG</sequence>
<protein>
    <submittedName>
        <fullName evidence="5">LuxR family transcriptional regulator</fullName>
    </submittedName>
</protein>
<accession>A0A255GCL2</accession>
<keyword evidence="2" id="KW-0238">DNA-binding</keyword>
<dbReference type="GO" id="GO:0006355">
    <property type="term" value="P:regulation of DNA-templated transcription"/>
    <property type="evidence" value="ECO:0007669"/>
    <property type="project" value="InterPro"/>
</dbReference>
<keyword evidence="1" id="KW-0805">Transcription regulation</keyword>
<keyword evidence="6" id="KW-1185">Reference proteome</keyword>
<dbReference type="AlphaFoldDB" id="A0A255GCL2"/>